<dbReference type="RefSeq" id="WP_222923768.1">
    <property type="nucleotide sequence ID" value="NZ_CP082288.1"/>
</dbReference>
<gene>
    <name evidence="1" type="ORF">ACFFOL_18140</name>
</gene>
<evidence type="ECO:0000313" key="1">
    <source>
        <dbReference type="EMBL" id="MFB9826094.1"/>
    </source>
</evidence>
<name>A0ABD5MUP1_9EURY</name>
<dbReference type="AlphaFoldDB" id="A0ABD5MUP1"/>
<dbReference type="Proteomes" id="UP001589595">
    <property type="component" value="Unassembled WGS sequence"/>
</dbReference>
<accession>A0ABD5MUP1</accession>
<dbReference type="GeneID" id="67212772"/>
<proteinExistence type="predicted"/>
<protein>
    <submittedName>
        <fullName evidence="1">Uncharacterized protein</fullName>
    </submittedName>
</protein>
<evidence type="ECO:0000313" key="2">
    <source>
        <dbReference type="Proteomes" id="UP001589595"/>
    </source>
</evidence>
<sequence length="73" mass="8244">MVLRLLLLAFGIVESLLPKRTVDFWMGVAAADDQEIELRPWVYTVARIEGIVIVSWVLSKWLRGTGEADDSAR</sequence>
<reference evidence="1" key="1">
    <citation type="submission" date="2024-09" db="EMBL/GenBank/DDBJ databases">
        <authorList>
            <person name="Sun Q."/>
        </authorList>
    </citation>
    <scope>NUCLEOTIDE SEQUENCE [LARGE SCALE GENOMIC DNA]</scope>
    <source>
        <strain evidence="1">JCM 31273</strain>
    </source>
</reference>
<comment type="caution">
    <text evidence="1">The sequence shown here is derived from an EMBL/GenBank/DDBJ whole genome shotgun (WGS) entry which is preliminary data.</text>
</comment>
<dbReference type="EMBL" id="JBHMAJ010000011">
    <property type="protein sequence ID" value="MFB9826094.1"/>
    <property type="molecule type" value="Genomic_DNA"/>
</dbReference>
<organism evidence="1 2">
    <name type="scientific">Halobaculum roseum</name>
    <dbReference type="NCBI Taxonomy" id="2175149"/>
    <lineage>
        <taxon>Archaea</taxon>
        <taxon>Methanobacteriati</taxon>
        <taxon>Methanobacteriota</taxon>
        <taxon>Stenosarchaea group</taxon>
        <taxon>Halobacteria</taxon>
        <taxon>Halobacteriales</taxon>
        <taxon>Haloferacaceae</taxon>
        <taxon>Halobaculum</taxon>
    </lineage>
</organism>
<keyword evidence="2" id="KW-1185">Reference proteome</keyword>